<keyword evidence="3 7" id="KW-0479">Metal-binding</keyword>
<evidence type="ECO:0000313" key="9">
    <source>
        <dbReference type="EMBL" id="CAI6238131.1"/>
    </source>
</evidence>
<accession>A0A9W4U1V0</accession>
<keyword evidence="6" id="KW-0503">Monooxygenase</keyword>
<dbReference type="OrthoDB" id="6692864at2759"/>
<feature type="binding site" description="axial binding residue" evidence="7">
    <location>
        <position position="467"/>
    </location>
    <ligand>
        <name>heme</name>
        <dbReference type="ChEBI" id="CHEBI:30413"/>
    </ligand>
    <ligandPart>
        <name>Fe</name>
        <dbReference type="ChEBI" id="CHEBI:18248"/>
    </ligandPart>
</feature>
<keyword evidence="7" id="KW-0349">Heme</keyword>
<keyword evidence="8" id="KW-1133">Transmembrane helix</keyword>
<dbReference type="InterPro" id="IPR036396">
    <property type="entry name" value="Cyt_P450_sf"/>
</dbReference>
<sequence length="524" mass="59899">MDFNRTGFLFIPSLLAITLHELILRRVEVDHLTLPGVLLSGVLFSVLTLTFGISITVQLYVSFWGTLSIWILLYRAIWHPLRHYPGPFGAKLSKLWSVKQVWTSKWHYHIVQQRLHHEYGDYVRTGPRELTIFDPTAIQAILGYSSVTSKGPFYDNMETSLHVTRDKTFHRQRRRIWDNGMKNSLSTFAPRVEEFTDQLLALLRSDNGKPVPLLLYCIYYSYDVMAKLAFDRPMGFMKGEQTEVASSILSTFTNSLDIMGLFYHIPWFLKATGTLSSFAGPMKEWRDWSVLQMKDRMSRGNKSDFVAHLIDNTPTDAAGMELLFGESRLIISAGTETTSSALTFAMMQLATHPKYMLAVRKEYRDNKQNYHCQRTIPMVDAVIHESMRLWSPVFLPAQRVTPPSGIHINGHFIPGNMIVQMPPFPRFRDPRNFVRPDEFLPERWTTSPELVLDRNAATPFSTGPYNCVGQGLAMMELRSVISRVVDEFDIVLPDGFVAKDYWNGVKDHLTAGPPPGQLVKFVPV</sequence>
<dbReference type="Gene3D" id="1.10.630.10">
    <property type="entry name" value="Cytochrome P450"/>
    <property type="match status" value="1"/>
</dbReference>
<keyword evidence="8" id="KW-0812">Transmembrane</keyword>
<protein>
    <recommendedName>
        <fullName evidence="11">Cytochrome P450</fullName>
    </recommendedName>
</protein>
<dbReference type="GO" id="GO:0016705">
    <property type="term" value="F:oxidoreductase activity, acting on paired donors, with incorporation or reduction of molecular oxygen"/>
    <property type="evidence" value="ECO:0007669"/>
    <property type="project" value="InterPro"/>
</dbReference>
<keyword evidence="4" id="KW-0560">Oxidoreductase</keyword>
<evidence type="ECO:0000256" key="3">
    <source>
        <dbReference type="ARBA" id="ARBA00022723"/>
    </source>
</evidence>
<evidence type="ECO:0008006" key="11">
    <source>
        <dbReference type="Google" id="ProtNLM"/>
    </source>
</evidence>
<dbReference type="SUPFAM" id="SSF48264">
    <property type="entry name" value="Cytochrome P450"/>
    <property type="match status" value="1"/>
</dbReference>
<organism evidence="9 10">
    <name type="scientific">Periconia digitata</name>
    <dbReference type="NCBI Taxonomy" id="1303443"/>
    <lineage>
        <taxon>Eukaryota</taxon>
        <taxon>Fungi</taxon>
        <taxon>Dikarya</taxon>
        <taxon>Ascomycota</taxon>
        <taxon>Pezizomycotina</taxon>
        <taxon>Dothideomycetes</taxon>
        <taxon>Pleosporomycetidae</taxon>
        <taxon>Pleosporales</taxon>
        <taxon>Massarineae</taxon>
        <taxon>Periconiaceae</taxon>
        <taxon>Periconia</taxon>
    </lineage>
</organism>
<proteinExistence type="inferred from homology"/>
<dbReference type="PRINTS" id="PR00385">
    <property type="entry name" value="P450"/>
</dbReference>
<reference evidence="9" key="1">
    <citation type="submission" date="2023-01" db="EMBL/GenBank/DDBJ databases">
        <authorList>
            <person name="Van Ghelder C."/>
            <person name="Rancurel C."/>
        </authorList>
    </citation>
    <scope>NUCLEOTIDE SEQUENCE</scope>
    <source>
        <strain evidence="9">CNCM I-4278</strain>
    </source>
</reference>
<dbReference type="GO" id="GO:0020037">
    <property type="term" value="F:heme binding"/>
    <property type="evidence" value="ECO:0007669"/>
    <property type="project" value="InterPro"/>
</dbReference>
<dbReference type="Pfam" id="PF00067">
    <property type="entry name" value="p450"/>
    <property type="match status" value="1"/>
</dbReference>
<keyword evidence="5 7" id="KW-0408">Iron</keyword>
<gene>
    <name evidence="9" type="ORF">PDIGIT_LOCUS478</name>
</gene>
<comment type="caution">
    <text evidence="9">The sequence shown here is derived from an EMBL/GenBank/DDBJ whole genome shotgun (WGS) entry which is preliminary data.</text>
</comment>
<dbReference type="Proteomes" id="UP001152607">
    <property type="component" value="Unassembled WGS sequence"/>
</dbReference>
<evidence type="ECO:0000256" key="1">
    <source>
        <dbReference type="ARBA" id="ARBA00001971"/>
    </source>
</evidence>
<dbReference type="EMBL" id="CAOQHR010000001">
    <property type="protein sequence ID" value="CAI6238131.1"/>
    <property type="molecule type" value="Genomic_DNA"/>
</dbReference>
<evidence type="ECO:0000256" key="7">
    <source>
        <dbReference type="PIRSR" id="PIRSR602401-1"/>
    </source>
</evidence>
<comment type="similarity">
    <text evidence="2">Belongs to the cytochrome P450 family.</text>
</comment>
<keyword evidence="10" id="KW-1185">Reference proteome</keyword>
<dbReference type="PANTHER" id="PTHR24305">
    <property type="entry name" value="CYTOCHROME P450"/>
    <property type="match status" value="1"/>
</dbReference>
<dbReference type="CDD" id="cd11061">
    <property type="entry name" value="CYP67-like"/>
    <property type="match status" value="1"/>
</dbReference>
<dbReference type="PANTHER" id="PTHR24305:SF187">
    <property type="entry name" value="P450, PUTATIVE (EUROFUNG)-RELATED"/>
    <property type="match status" value="1"/>
</dbReference>
<feature type="transmembrane region" description="Helical" evidence="8">
    <location>
        <begin position="36"/>
        <end position="55"/>
    </location>
</feature>
<dbReference type="AlphaFoldDB" id="A0A9W4U1V0"/>
<dbReference type="InterPro" id="IPR001128">
    <property type="entry name" value="Cyt_P450"/>
</dbReference>
<evidence type="ECO:0000256" key="5">
    <source>
        <dbReference type="ARBA" id="ARBA00023004"/>
    </source>
</evidence>
<evidence type="ECO:0000256" key="4">
    <source>
        <dbReference type="ARBA" id="ARBA00023002"/>
    </source>
</evidence>
<evidence type="ECO:0000256" key="6">
    <source>
        <dbReference type="ARBA" id="ARBA00023033"/>
    </source>
</evidence>
<evidence type="ECO:0000256" key="2">
    <source>
        <dbReference type="ARBA" id="ARBA00010617"/>
    </source>
</evidence>
<dbReference type="InterPro" id="IPR050121">
    <property type="entry name" value="Cytochrome_P450_monoxygenase"/>
</dbReference>
<dbReference type="GO" id="GO:0004497">
    <property type="term" value="F:monooxygenase activity"/>
    <property type="evidence" value="ECO:0007669"/>
    <property type="project" value="UniProtKB-KW"/>
</dbReference>
<keyword evidence="8" id="KW-0472">Membrane</keyword>
<feature type="transmembrane region" description="Helical" evidence="8">
    <location>
        <begin position="61"/>
        <end position="78"/>
    </location>
</feature>
<name>A0A9W4U1V0_9PLEO</name>
<dbReference type="GO" id="GO:0005506">
    <property type="term" value="F:iron ion binding"/>
    <property type="evidence" value="ECO:0007669"/>
    <property type="project" value="InterPro"/>
</dbReference>
<dbReference type="InterPro" id="IPR002401">
    <property type="entry name" value="Cyt_P450_E_grp-I"/>
</dbReference>
<feature type="transmembrane region" description="Helical" evidence="8">
    <location>
        <begin position="6"/>
        <end position="24"/>
    </location>
</feature>
<evidence type="ECO:0000256" key="8">
    <source>
        <dbReference type="SAM" id="Phobius"/>
    </source>
</evidence>
<dbReference type="PRINTS" id="PR00463">
    <property type="entry name" value="EP450I"/>
</dbReference>
<evidence type="ECO:0000313" key="10">
    <source>
        <dbReference type="Proteomes" id="UP001152607"/>
    </source>
</evidence>
<comment type="cofactor">
    <cofactor evidence="1 7">
        <name>heme</name>
        <dbReference type="ChEBI" id="CHEBI:30413"/>
    </cofactor>
</comment>